<dbReference type="OrthoDB" id="5381041at2"/>
<organism evidence="2 3">
    <name type="scientific">Asticcacaulis biprosthecium C19</name>
    <dbReference type="NCBI Taxonomy" id="715226"/>
    <lineage>
        <taxon>Bacteria</taxon>
        <taxon>Pseudomonadati</taxon>
        <taxon>Pseudomonadota</taxon>
        <taxon>Alphaproteobacteria</taxon>
        <taxon>Caulobacterales</taxon>
        <taxon>Caulobacteraceae</taxon>
        <taxon>Asticcacaulis</taxon>
    </lineage>
</organism>
<keyword evidence="3" id="KW-1185">Reference proteome</keyword>
<name>F4QGE6_9CAUL</name>
<evidence type="ECO:0000313" key="3">
    <source>
        <dbReference type="Proteomes" id="UP000006512"/>
    </source>
</evidence>
<keyword evidence="1" id="KW-0732">Signal</keyword>
<dbReference type="EMBL" id="GL883077">
    <property type="protein sequence ID" value="EGF92474.1"/>
    <property type="molecule type" value="Genomic_DNA"/>
</dbReference>
<sequence>MFIVIKPRAFILLAVLAPCPAYAADGDFQAWTSSTVSFATSDRVTLAVEGQARWTDDASRLGQALVRPSVSLKLGKTTSAAIGYAYVFTNPVGPAESREHRLWQQLSYELGSTDGGLKVTARSRLEQRHFEGFGQTGWRLRQQVRATKPLDNKISVVAWSEVFVSVNETAWGQRKGLDRWRNAVGVNIPIKDNMTFEPVYIHQWVNRRDTDRMDHVISLALNAKF</sequence>
<evidence type="ECO:0000313" key="2">
    <source>
        <dbReference type="EMBL" id="EGF92474.1"/>
    </source>
</evidence>
<proteinExistence type="predicted"/>
<evidence type="ECO:0000256" key="1">
    <source>
        <dbReference type="SAM" id="SignalP"/>
    </source>
</evidence>
<dbReference type="RefSeq" id="WP_006271649.1">
    <property type="nucleotide sequence ID" value="NZ_GL883077.1"/>
</dbReference>
<feature type="signal peptide" evidence="1">
    <location>
        <begin position="1"/>
        <end position="23"/>
    </location>
</feature>
<dbReference type="AlphaFoldDB" id="F4QGE6"/>
<evidence type="ECO:0008006" key="4">
    <source>
        <dbReference type="Google" id="ProtNLM"/>
    </source>
</evidence>
<dbReference type="Proteomes" id="UP000006512">
    <property type="component" value="Unassembled WGS sequence"/>
</dbReference>
<dbReference type="HOGENOM" id="CLU_089264_1_1_5"/>
<reference evidence="3" key="1">
    <citation type="submission" date="2011-03" db="EMBL/GenBank/DDBJ databases">
        <title>Draft genome sequence of Brevundimonas diminuta.</title>
        <authorList>
            <person name="Brown P.J.B."/>
            <person name="Buechlein A."/>
            <person name="Hemmerich C."/>
            <person name="Brun Y.V."/>
        </authorList>
    </citation>
    <scope>NUCLEOTIDE SEQUENCE [LARGE SCALE GENOMIC DNA]</scope>
    <source>
        <strain evidence="3">C19</strain>
    </source>
</reference>
<dbReference type="STRING" id="715226.ABI_09110"/>
<gene>
    <name evidence="2" type="ORF">ABI_09110</name>
</gene>
<dbReference type="Pfam" id="PF10677">
    <property type="entry name" value="DUF2490"/>
    <property type="match status" value="1"/>
</dbReference>
<protein>
    <recommendedName>
        <fullName evidence="4">DUF2490 domain-containing protein</fullName>
    </recommendedName>
</protein>
<accession>F4QGE6</accession>
<dbReference type="InterPro" id="IPR019619">
    <property type="entry name" value="DUF2490"/>
</dbReference>
<dbReference type="eggNOG" id="ENOG5032VR7">
    <property type="taxonomic scope" value="Bacteria"/>
</dbReference>
<feature type="chain" id="PRO_5003314054" description="DUF2490 domain-containing protein" evidence="1">
    <location>
        <begin position="24"/>
        <end position="225"/>
    </location>
</feature>